<keyword evidence="2" id="KW-0812">Transmembrane</keyword>
<evidence type="ECO:0000313" key="4">
    <source>
        <dbReference type="Proteomes" id="UP001500131"/>
    </source>
</evidence>
<feature type="transmembrane region" description="Helical" evidence="2">
    <location>
        <begin position="110"/>
        <end position="134"/>
    </location>
</feature>
<organism evidence="3 4">
    <name type="scientific">Leishmania lindenbergi</name>
    <dbReference type="NCBI Taxonomy" id="651832"/>
    <lineage>
        <taxon>Eukaryota</taxon>
        <taxon>Discoba</taxon>
        <taxon>Euglenozoa</taxon>
        <taxon>Kinetoplastea</taxon>
        <taxon>Metakinetoplastina</taxon>
        <taxon>Trypanosomatida</taxon>
        <taxon>Trypanosomatidae</taxon>
        <taxon>Leishmaniinae</taxon>
        <taxon>Leishmania</taxon>
    </lineage>
</organism>
<feature type="transmembrane region" description="Helical" evidence="2">
    <location>
        <begin position="74"/>
        <end position="98"/>
    </location>
</feature>
<protein>
    <submittedName>
        <fullName evidence="3">Uncharacterized protein</fullName>
    </submittedName>
</protein>
<dbReference type="Proteomes" id="UP001500131">
    <property type="component" value="Unassembled WGS sequence"/>
</dbReference>
<keyword evidence="2" id="KW-1133">Transmembrane helix</keyword>
<evidence type="ECO:0000313" key="3">
    <source>
        <dbReference type="EMBL" id="KAL0501397.1"/>
    </source>
</evidence>
<comment type="caution">
    <text evidence="3">The sequence shown here is derived from an EMBL/GenBank/DDBJ whole genome shotgun (WGS) entry which is preliminary data.</text>
</comment>
<proteinExistence type="predicted"/>
<sequence length="201" mass="21570">MRGSLCDSNGEKIGDLPVSTASGSRDTFPTDSDGKQAADGIHIRDVHLSLGQINVVNESTVSAIATLYTPPSPVLLGGLCGCMASISITLLYGANYIPRLLAVEPLPVDIVIAGVFRVGVYCSTGALALTLVLLRPRRRPDEVRRAFCVVFGGSWARFEALLNLSTTLTLFVPQQTDFTHVVPQVRYPVAMDTLRAQVNVK</sequence>
<accession>A0AAW3A9D8</accession>
<keyword evidence="4" id="KW-1185">Reference proteome</keyword>
<keyword evidence="2" id="KW-0472">Membrane</keyword>
<name>A0AAW3A9D8_9TRYP</name>
<gene>
    <name evidence="3" type="ORF">Q4I31_005091</name>
</gene>
<reference evidence="3 4" key="1">
    <citation type="submission" date="2024-02" db="EMBL/GenBank/DDBJ databases">
        <title>FIRST GENOME SEQUENCES OF Leishmania (Viannia) shawi, Leishmania (Viannia) lindenbergi AND Leishmania (Viannia) utingensis.</title>
        <authorList>
            <person name="Resadore F."/>
            <person name="Custodio M.G.F."/>
            <person name="Boite M.C."/>
            <person name="Cupolillo E."/>
            <person name="Ferreira G.E.M."/>
        </authorList>
    </citation>
    <scope>NUCLEOTIDE SEQUENCE [LARGE SCALE GENOMIC DNA]</scope>
    <source>
        <strain evidence="3 4">MHOM/BR/1966/M15733</strain>
    </source>
</reference>
<evidence type="ECO:0000256" key="2">
    <source>
        <dbReference type="SAM" id="Phobius"/>
    </source>
</evidence>
<feature type="compositionally biased region" description="Polar residues" evidence="1">
    <location>
        <begin position="19"/>
        <end position="30"/>
    </location>
</feature>
<dbReference type="AlphaFoldDB" id="A0AAW3A9D8"/>
<dbReference type="EMBL" id="JBAMZK010000029">
    <property type="protein sequence ID" value="KAL0501397.1"/>
    <property type="molecule type" value="Genomic_DNA"/>
</dbReference>
<evidence type="ECO:0000256" key="1">
    <source>
        <dbReference type="SAM" id="MobiDB-lite"/>
    </source>
</evidence>
<feature type="region of interest" description="Disordered" evidence="1">
    <location>
        <begin position="1"/>
        <end position="36"/>
    </location>
</feature>